<dbReference type="Gene3D" id="3.30.420.280">
    <property type="match status" value="1"/>
</dbReference>
<comment type="caution">
    <text evidence="1">The sequence shown here is derived from an EMBL/GenBank/DDBJ whole genome shotgun (WGS) entry which is preliminary data.</text>
</comment>
<reference evidence="1 2" key="1">
    <citation type="submission" date="2014-12" db="EMBL/GenBank/DDBJ databases">
        <title>Comparative genome analysis of Bacillus coagulans HM-08, Clostridium butyricum HM-68, Bacillus subtilis HM-66 and Bacillus licheniformis BL-09.</title>
        <authorList>
            <person name="Zhang H."/>
        </authorList>
    </citation>
    <scope>NUCLEOTIDE SEQUENCE [LARGE SCALE GENOMIC DNA]</scope>
    <source>
        <strain evidence="1 2">HM-66</strain>
    </source>
</reference>
<organism evidence="1 2">
    <name type="scientific">Bacillus subtilis</name>
    <dbReference type="NCBI Taxonomy" id="1423"/>
    <lineage>
        <taxon>Bacteria</taxon>
        <taxon>Bacillati</taxon>
        <taxon>Bacillota</taxon>
        <taxon>Bacilli</taxon>
        <taxon>Bacillales</taxon>
        <taxon>Bacillaceae</taxon>
        <taxon>Bacillus</taxon>
    </lineage>
</organism>
<protein>
    <submittedName>
        <fullName evidence="1">PBSX family phage terminase large subunit</fullName>
    </submittedName>
</protein>
<evidence type="ECO:0000313" key="1">
    <source>
        <dbReference type="EMBL" id="KIU13228.1"/>
    </source>
</evidence>
<dbReference type="AlphaFoldDB" id="A0A0D1IV87"/>
<dbReference type="InterPro" id="IPR006437">
    <property type="entry name" value="Phage_terminase_lsu"/>
</dbReference>
<name>A0A0D1IV87_BACIU</name>
<dbReference type="Proteomes" id="UP000032247">
    <property type="component" value="Unassembled WGS sequence"/>
</dbReference>
<dbReference type="NCBIfam" id="TIGR01547">
    <property type="entry name" value="phage_term_2"/>
    <property type="match status" value="1"/>
</dbReference>
<dbReference type="Gene3D" id="3.40.50.300">
    <property type="entry name" value="P-loop containing nucleotide triphosphate hydrolases"/>
    <property type="match status" value="1"/>
</dbReference>
<sequence>MELNSKQQEVWNSFIEEQPKILICSGAKRAGKTFVLLLTFLGHISKYQNMGLSFIIGGATQASIKRNILNDLELILGKELRLDKANAVEIFGNRVYCFDGANADSWKKARGFTSAGAFLNEATALHDSFVKEVISRCSYKGAMVMMDTNPENPMHTVKTDYIDKDGQRLKNGRLNIRSFHFSLFDNNFLDPEYVESIVASTPSGMFTDRDIYGYWVAPEGVIYKDFNKDKHYISSDQLKEKKGRFTKYFAGVDWGYEHPGSIVVIGQDDQGCFYLLEEHSKQHEEIDYWVKVAKDIKERYGNINFYCDTARPEHIVRFRREKLRALDADKAVVSGIEEVARLFKRDLLFIVEDKVSRFKKEIFMYVWNPNTGEPVKEWDDVLDSIRYAIYTHNKPMRRKGKG</sequence>
<gene>
    <name evidence="1" type="ORF">SC09_Contig17orf00417</name>
</gene>
<dbReference type="Pfam" id="PF03237">
    <property type="entry name" value="Terminase_6N"/>
    <property type="match status" value="1"/>
</dbReference>
<proteinExistence type="predicted"/>
<dbReference type="PATRIC" id="fig|1423.173.peg.349"/>
<dbReference type="InterPro" id="IPR027417">
    <property type="entry name" value="P-loop_NTPase"/>
</dbReference>
<accession>A0A0D1IV87</accession>
<evidence type="ECO:0000313" key="2">
    <source>
        <dbReference type="Proteomes" id="UP000032247"/>
    </source>
</evidence>
<dbReference type="EMBL" id="JXBC01000001">
    <property type="protein sequence ID" value="KIU13228.1"/>
    <property type="molecule type" value="Genomic_DNA"/>
</dbReference>